<name>K6WAB7_9ACTN</name>
<sequence>MPIAHFHLPSGYATPDQERRLLLEASAAYSRVLESPIERVRAFVVHYDPASIAVAGRIVADGGAVAPYFTAIVLVGRPASQRHELLRAFTDLIVDVLDVDRAQVRGQIIEVAPENWGIAGVPASGARADEISARAAAPG</sequence>
<evidence type="ECO:0000313" key="4">
    <source>
        <dbReference type="EMBL" id="GAB90696.1"/>
    </source>
</evidence>
<proteinExistence type="inferred from homology"/>
<dbReference type="InterPro" id="IPR014347">
    <property type="entry name" value="Tautomerase/MIF_sf"/>
</dbReference>
<dbReference type="Pfam" id="PF01361">
    <property type="entry name" value="Tautomerase"/>
    <property type="match status" value="1"/>
</dbReference>
<reference evidence="4 5" key="1">
    <citation type="submission" date="2012-08" db="EMBL/GenBank/DDBJ databases">
        <title>Whole genome shotgun sequence of Gordonia rhizosphera NBRC 16068.</title>
        <authorList>
            <person name="Takarada H."/>
            <person name="Isaki S."/>
            <person name="Hosoyama A."/>
            <person name="Tsuchikane K."/>
            <person name="Katsumata H."/>
            <person name="Baba S."/>
            <person name="Ohji S."/>
            <person name="Yamazaki S."/>
            <person name="Fujita N."/>
        </authorList>
    </citation>
    <scope>NUCLEOTIDE SEQUENCE [LARGE SCALE GENOMIC DNA]</scope>
    <source>
        <strain evidence="4 5">NBRC 16068</strain>
    </source>
</reference>
<comment type="similarity">
    <text evidence="1">Belongs to the 4-oxalocrotonate tautomerase family.</text>
</comment>
<dbReference type="SUPFAM" id="SSF55331">
    <property type="entry name" value="Tautomerase/MIF"/>
    <property type="match status" value="1"/>
</dbReference>
<dbReference type="RefSeq" id="WP_006333731.1">
    <property type="nucleotide sequence ID" value="NZ_BAHC01000115.1"/>
</dbReference>
<protein>
    <recommendedName>
        <fullName evidence="3">4-oxalocrotonate tautomerase-like domain-containing protein</fullName>
    </recommendedName>
</protein>
<evidence type="ECO:0000259" key="3">
    <source>
        <dbReference type="Pfam" id="PF01361"/>
    </source>
</evidence>
<dbReference type="Gene3D" id="3.30.429.10">
    <property type="entry name" value="Macrophage Migration Inhibitory Factor"/>
    <property type="match status" value="2"/>
</dbReference>
<dbReference type="GO" id="GO:0016853">
    <property type="term" value="F:isomerase activity"/>
    <property type="evidence" value="ECO:0007669"/>
    <property type="project" value="UniProtKB-KW"/>
</dbReference>
<evidence type="ECO:0000256" key="1">
    <source>
        <dbReference type="ARBA" id="ARBA00006723"/>
    </source>
</evidence>
<accession>K6WAB7</accession>
<comment type="caution">
    <text evidence="4">The sequence shown here is derived from an EMBL/GenBank/DDBJ whole genome shotgun (WGS) entry which is preliminary data.</text>
</comment>
<gene>
    <name evidence="4" type="ORF">GORHZ_115_00500</name>
</gene>
<feature type="domain" description="4-oxalocrotonate tautomerase-like" evidence="3">
    <location>
        <begin position="75"/>
        <end position="122"/>
    </location>
</feature>
<dbReference type="eggNOG" id="COG1942">
    <property type="taxonomic scope" value="Bacteria"/>
</dbReference>
<keyword evidence="2" id="KW-0413">Isomerase</keyword>
<dbReference type="AlphaFoldDB" id="K6WAB7"/>
<keyword evidence="5" id="KW-1185">Reference proteome</keyword>
<evidence type="ECO:0000256" key="2">
    <source>
        <dbReference type="ARBA" id="ARBA00023235"/>
    </source>
</evidence>
<dbReference type="PANTHER" id="PTHR35530">
    <property type="entry name" value="TAUTOMERASE-RELATED"/>
    <property type="match status" value="1"/>
</dbReference>
<dbReference type="STRING" id="1108045.GORHZ_115_00500"/>
<dbReference type="InterPro" id="IPR004370">
    <property type="entry name" value="4-OT-like_dom"/>
</dbReference>
<dbReference type="EMBL" id="BAHC01000115">
    <property type="protein sequence ID" value="GAB90696.1"/>
    <property type="molecule type" value="Genomic_DNA"/>
</dbReference>
<organism evidence="4 5">
    <name type="scientific">Gordonia rhizosphera NBRC 16068</name>
    <dbReference type="NCBI Taxonomy" id="1108045"/>
    <lineage>
        <taxon>Bacteria</taxon>
        <taxon>Bacillati</taxon>
        <taxon>Actinomycetota</taxon>
        <taxon>Actinomycetes</taxon>
        <taxon>Mycobacteriales</taxon>
        <taxon>Gordoniaceae</taxon>
        <taxon>Gordonia</taxon>
    </lineage>
</organism>
<evidence type="ECO:0000313" key="5">
    <source>
        <dbReference type="Proteomes" id="UP000008363"/>
    </source>
</evidence>
<dbReference type="Proteomes" id="UP000008363">
    <property type="component" value="Unassembled WGS sequence"/>
</dbReference>
<dbReference type="PANTHER" id="PTHR35530:SF1">
    <property type="entry name" value="2-HYDROXYMUCONATE TAUTOMERASE"/>
    <property type="match status" value="1"/>
</dbReference>
<dbReference type="OrthoDB" id="9804765at2"/>